<dbReference type="Proteomes" id="UP001500253">
    <property type="component" value="Unassembled WGS sequence"/>
</dbReference>
<evidence type="ECO:0000313" key="2">
    <source>
        <dbReference type="Proteomes" id="UP001500253"/>
    </source>
</evidence>
<name>A0ABN3GJD8_9ACTN</name>
<dbReference type="GO" id="GO:0004497">
    <property type="term" value="F:monooxygenase activity"/>
    <property type="evidence" value="ECO:0007669"/>
    <property type="project" value="UniProtKB-KW"/>
</dbReference>
<accession>A0ABN3GJD8</accession>
<dbReference type="RefSeq" id="WP_346176388.1">
    <property type="nucleotide sequence ID" value="NZ_BAAASD010000021.1"/>
</dbReference>
<dbReference type="InterPro" id="IPR011008">
    <property type="entry name" value="Dimeric_a/b-barrel"/>
</dbReference>
<dbReference type="SUPFAM" id="SSF54909">
    <property type="entry name" value="Dimeric alpha+beta barrel"/>
    <property type="match status" value="2"/>
</dbReference>
<keyword evidence="2" id="KW-1185">Reference proteome</keyword>
<dbReference type="EMBL" id="BAAASD010000021">
    <property type="protein sequence ID" value="GAA2352931.1"/>
    <property type="molecule type" value="Genomic_DNA"/>
</dbReference>
<gene>
    <name evidence="1" type="ORF">GCM10010246_47080</name>
</gene>
<proteinExistence type="predicted"/>
<comment type="caution">
    <text evidence="1">The sequence shown here is derived from an EMBL/GenBank/DDBJ whole genome shotgun (WGS) entry which is preliminary data.</text>
</comment>
<keyword evidence="1" id="KW-0503">Monooxygenase</keyword>
<evidence type="ECO:0000313" key="1">
    <source>
        <dbReference type="EMBL" id="GAA2352931.1"/>
    </source>
</evidence>
<sequence length="243" mass="27341">MSGAASPLPDLARPDVGAALFSTWSVGTPERQRATVEAFAATWDSRPWPTPELLSQNLYLGTDGDTLMHHAQWTSEEAYHEFVRTQRRQRVDEIDAAVPGIQRNGIARYQRYRGFDTRTEGDPRVPGCIAVIEIDFDDPDPDLRRAWIDLVIEALETDPDPSPGLISADFHLIVDGDRHLATDRARALNYAQWTSEEAYDAALASSAPGVGSVTPQWERIRRFQGFKGSTIKRYRFERAFVPR</sequence>
<dbReference type="Gene3D" id="3.30.70.100">
    <property type="match status" value="2"/>
</dbReference>
<reference evidence="1 2" key="1">
    <citation type="journal article" date="2019" name="Int. J. Syst. Evol. Microbiol.">
        <title>The Global Catalogue of Microorganisms (GCM) 10K type strain sequencing project: providing services to taxonomists for standard genome sequencing and annotation.</title>
        <authorList>
            <consortium name="The Broad Institute Genomics Platform"/>
            <consortium name="The Broad Institute Genome Sequencing Center for Infectious Disease"/>
            <person name="Wu L."/>
            <person name="Ma J."/>
        </authorList>
    </citation>
    <scope>NUCLEOTIDE SEQUENCE [LARGE SCALE GENOMIC DNA]</scope>
    <source>
        <strain evidence="1 2">JCM 4316</strain>
    </source>
</reference>
<protein>
    <submittedName>
        <fullName evidence="1">Antibiotic biosynthesis monooxygenase</fullName>
    </submittedName>
</protein>
<keyword evidence="1" id="KW-0560">Oxidoreductase</keyword>
<organism evidence="1 2">
    <name type="scientific">Streptomyces cuspidosporus</name>
    <dbReference type="NCBI Taxonomy" id="66882"/>
    <lineage>
        <taxon>Bacteria</taxon>
        <taxon>Bacillati</taxon>
        <taxon>Actinomycetota</taxon>
        <taxon>Actinomycetes</taxon>
        <taxon>Kitasatosporales</taxon>
        <taxon>Streptomycetaceae</taxon>
        <taxon>Streptomyces</taxon>
    </lineage>
</organism>